<dbReference type="SUPFAM" id="SSF54001">
    <property type="entry name" value="Cysteine proteinases"/>
    <property type="match status" value="1"/>
</dbReference>
<dbReference type="GO" id="GO:0070005">
    <property type="term" value="F:cysteine-type aminopeptidase activity"/>
    <property type="evidence" value="ECO:0007669"/>
    <property type="project" value="InterPro"/>
</dbReference>
<evidence type="ECO:0000313" key="6">
    <source>
        <dbReference type="Proteomes" id="UP000199138"/>
    </source>
</evidence>
<gene>
    <name evidence="5" type="ORF">SAMN05216480_104114</name>
</gene>
<evidence type="ECO:0000313" key="5">
    <source>
        <dbReference type="EMBL" id="SFU46344.1"/>
    </source>
</evidence>
<dbReference type="Pfam" id="PF03051">
    <property type="entry name" value="Peptidase_C1_2"/>
    <property type="match status" value="1"/>
</dbReference>
<evidence type="ECO:0000259" key="4">
    <source>
        <dbReference type="Pfam" id="PF00112"/>
    </source>
</evidence>
<dbReference type="InterPro" id="IPR004134">
    <property type="entry name" value="Peptidase_C1B"/>
</dbReference>
<feature type="chain" id="PRO_5011757265" description="Aminopeptidase" evidence="3">
    <location>
        <begin position="20"/>
        <end position="372"/>
    </location>
</feature>
<dbReference type="STRING" id="1224947.SAMN05216480_104114"/>
<dbReference type="Pfam" id="PF00112">
    <property type="entry name" value="Peptidase_C1"/>
    <property type="match status" value="1"/>
</dbReference>
<keyword evidence="6" id="KW-1185">Reference proteome</keyword>
<proteinExistence type="inferred from homology"/>
<dbReference type="PIRSF" id="PIRSF005700">
    <property type="entry name" value="PepC"/>
    <property type="match status" value="1"/>
</dbReference>
<evidence type="ECO:0000256" key="1">
    <source>
        <dbReference type="PIRNR" id="PIRNR005700"/>
    </source>
</evidence>
<comment type="similarity">
    <text evidence="1">Belongs to the peptidase C1 family.</text>
</comment>
<sequence length="372" mass="42242">MKKLIFPLFLLVSSTFAFAQEYKFTPVVDLDATEVKSQDITGTCWSFSTTSFLESEIIRLTGKHIDVSEMYNVRNTYSKKAWNYVMRQGKAQFSQGGLAHDVINSVKENGLVTEEAFSGLVYDETIYNHTELETTLKAMLDNFITNPAGKLSPKWKAAVENILNVYLGEKPTEFTFEGKKYTPESFLEMTKLNMDDYVTITSFTHQPYYSSFVLNIPDNFSNGSMYNVPLNDFISVIDNALDNGFTVEWDTDVSEPTFSAKNGVAFIPQNMADTQKGYTEIVTEKEITPEFRQEEFENFDTTDDHLMHIVGKVKDQNGTVYYKVKNSWGTNPNRVANGGYIYVSKAYMQLKSISVLVHKDALPKSLKKKLSL</sequence>
<dbReference type="EMBL" id="FPBK01000004">
    <property type="protein sequence ID" value="SFU46344.1"/>
    <property type="molecule type" value="Genomic_DNA"/>
</dbReference>
<dbReference type="OrthoDB" id="9814054at2"/>
<dbReference type="GO" id="GO:0006508">
    <property type="term" value="P:proteolysis"/>
    <property type="evidence" value="ECO:0007669"/>
    <property type="project" value="UniProtKB-KW"/>
</dbReference>
<keyword evidence="1" id="KW-0031">Aminopeptidase</keyword>
<dbReference type="InterPro" id="IPR038765">
    <property type="entry name" value="Papain-like_cys_pep_sf"/>
</dbReference>
<organism evidence="5 6">
    <name type="scientific">Pustulibacterium marinum</name>
    <dbReference type="NCBI Taxonomy" id="1224947"/>
    <lineage>
        <taxon>Bacteria</taxon>
        <taxon>Pseudomonadati</taxon>
        <taxon>Bacteroidota</taxon>
        <taxon>Flavobacteriia</taxon>
        <taxon>Flavobacteriales</taxon>
        <taxon>Flavobacteriaceae</taxon>
        <taxon>Pustulibacterium</taxon>
    </lineage>
</organism>
<feature type="active site" evidence="2">
    <location>
        <position position="326"/>
    </location>
</feature>
<feature type="signal peptide" evidence="3">
    <location>
        <begin position="1"/>
        <end position="19"/>
    </location>
</feature>
<evidence type="ECO:0000256" key="3">
    <source>
        <dbReference type="SAM" id="SignalP"/>
    </source>
</evidence>
<evidence type="ECO:0000256" key="2">
    <source>
        <dbReference type="PIRSR" id="PIRSR005700-1"/>
    </source>
</evidence>
<accession>A0A1I7GD09</accession>
<keyword evidence="1" id="KW-0645">Protease</keyword>
<name>A0A1I7GD09_9FLAO</name>
<protein>
    <recommendedName>
        <fullName evidence="1">Aminopeptidase</fullName>
    </recommendedName>
</protein>
<keyword evidence="3" id="KW-0732">Signal</keyword>
<dbReference type="Proteomes" id="UP000199138">
    <property type="component" value="Unassembled WGS sequence"/>
</dbReference>
<dbReference type="InterPro" id="IPR000668">
    <property type="entry name" value="Peptidase_C1A_C"/>
</dbReference>
<feature type="domain" description="Peptidase C1A papain C-terminal" evidence="4">
    <location>
        <begin position="32"/>
        <end position="121"/>
    </location>
</feature>
<dbReference type="RefSeq" id="WP_093024578.1">
    <property type="nucleotide sequence ID" value="NZ_FPBK01000004.1"/>
</dbReference>
<keyword evidence="1 5" id="KW-0378">Hydrolase</keyword>
<feature type="active site" evidence="2">
    <location>
        <position position="44"/>
    </location>
</feature>
<dbReference type="AlphaFoldDB" id="A0A1I7GD09"/>
<feature type="active site" evidence="2">
    <location>
        <position position="305"/>
    </location>
</feature>
<dbReference type="InterPro" id="IPR000169">
    <property type="entry name" value="Pept_cys_AS"/>
</dbReference>
<keyword evidence="1" id="KW-0788">Thiol protease</keyword>
<dbReference type="Gene3D" id="3.90.70.10">
    <property type="entry name" value="Cysteine proteinases"/>
    <property type="match status" value="1"/>
</dbReference>
<reference evidence="5 6" key="1">
    <citation type="submission" date="2016-10" db="EMBL/GenBank/DDBJ databases">
        <authorList>
            <person name="de Groot N.N."/>
        </authorList>
    </citation>
    <scope>NUCLEOTIDE SEQUENCE [LARGE SCALE GENOMIC DNA]</scope>
    <source>
        <strain evidence="5 6">CGMCC 1.12333</strain>
    </source>
</reference>
<dbReference type="PROSITE" id="PS00139">
    <property type="entry name" value="THIOL_PROTEASE_CYS"/>
    <property type="match status" value="1"/>
</dbReference>